<dbReference type="STRING" id="1365824.V5EZB1"/>
<dbReference type="OMA" id="HWAVMDA"/>
<dbReference type="Pfam" id="PF08241">
    <property type="entry name" value="Methyltransf_11"/>
    <property type="match status" value="1"/>
</dbReference>
<dbReference type="GO" id="GO:0032259">
    <property type="term" value="P:methylation"/>
    <property type="evidence" value="ECO:0007669"/>
    <property type="project" value="UniProtKB-KW"/>
</dbReference>
<dbReference type="Gene3D" id="3.40.50.150">
    <property type="entry name" value="Vaccinia Virus protein VP39"/>
    <property type="match status" value="1"/>
</dbReference>
<proteinExistence type="inferred from homology"/>
<sequence>MSLSAERNEQFSEKEYWEQRYANETETDFDWFKTYEDLKSLFDELLPDREARILMLGCGNSTLSPSMHIAGYKRIINIDYSSNLISSLSRRYPDQTWIEMDITQLSLPSNITTLGGQGSFDIALDKGTMDALMAEGKGSSVWNPSDKVVDDVRTMLNGVDGLLKEGGKMVYITFGQPHFRKKYLEEIDGWSVEVRTVGEMFHYFVYVATKLPATTSVETAETTA</sequence>
<organism evidence="5 6">
    <name type="scientific">Kalmanozyma brasiliensis (strain GHG001)</name>
    <name type="common">Yeast</name>
    <name type="synonym">Pseudozyma brasiliensis</name>
    <dbReference type="NCBI Taxonomy" id="1365824"/>
    <lineage>
        <taxon>Eukaryota</taxon>
        <taxon>Fungi</taxon>
        <taxon>Dikarya</taxon>
        <taxon>Basidiomycota</taxon>
        <taxon>Ustilaginomycotina</taxon>
        <taxon>Ustilaginomycetes</taxon>
        <taxon>Ustilaginales</taxon>
        <taxon>Ustilaginaceae</taxon>
        <taxon>Kalmanozyma</taxon>
    </lineage>
</organism>
<name>V5EZB1_KALBG</name>
<feature type="domain" description="Methyltransferase type 11" evidence="4">
    <location>
        <begin position="54"/>
        <end position="123"/>
    </location>
</feature>
<dbReference type="SUPFAM" id="SSF53335">
    <property type="entry name" value="S-adenosyl-L-methionine-dependent methyltransferases"/>
    <property type="match status" value="1"/>
</dbReference>
<gene>
    <name evidence="5" type="ORF">PSEUBRA_SCAF12g01849</name>
</gene>
<dbReference type="FunFam" id="3.40.50.150:FF:000217">
    <property type="entry name" value="Methyltransferase protein 13"/>
    <property type="match status" value="1"/>
</dbReference>
<keyword evidence="3" id="KW-0808">Transferase</keyword>
<dbReference type="RefSeq" id="XP_016294217.1">
    <property type="nucleotide sequence ID" value="XM_016434505.1"/>
</dbReference>
<dbReference type="AlphaFoldDB" id="V5EZB1"/>
<dbReference type="EMBL" id="KI545854">
    <property type="protein sequence ID" value="EST09228.1"/>
    <property type="molecule type" value="Genomic_DNA"/>
</dbReference>
<dbReference type="HOGENOM" id="CLU_065920_2_2_1"/>
<comment type="similarity">
    <text evidence="1">Belongs to the methyltransferase superfamily.</text>
</comment>
<evidence type="ECO:0000259" key="4">
    <source>
        <dbReference type="Pfam" id="PF08241"/>
    </source>
</evidence>
<evidence type="ECO:0000256" key="2">
    <source>
        <dbReference type="ARBA" id="ARBA00022603"/>
    </source>
</evidence>
<dbReference type="GO" id="GO:0008757">
    <property type="term" value="F:S-adenosylmethionine-dependent methyltransferase activity"/>
    <property type="evidence" value="ECO:0007669"/>
    <property type="project" value="InterPro"/>
</dbReference>
<dbReference type="Proteomes" id="UP000019377">
    <property type="component" value="Unassembled WGS sequence"/>
</dbReference>
<evidence type="ECO:0000313" key="5">
    <source>
        <dbReference type="EMBL" id="EST09228.1"/>
    </source>
</evidence>
<dbReference type="InterPro" id="IPR013216">
    <property type="entry name" value="Methyltransf_11"/>
</dbReference>
<evidence type="ECO:0000256" key="1">
    <source>
        <dbReference type="ARBA" id="ARBA00008361"/>
    </source>
</evidence>
<accession>V5EZB1</accession>
<dbReference type="OrthoDB" id="411785at2759"/>
<keyword evidence="6" id="KW-1185">Reference proteome</keyword>
<reference evidence="6" key="1">
    <citation type="journal article" date="2013" name="Genome Announc.">
        <title>Draft genome sequence of Pseudozyma brasiliensis sp. nov. strain GHG001, a high producer of endo-1,4-xylanase isolated from an insect pest of sugarcane.</title>
        <authorList>
            <person name="Oliveira J.V.D.C."/>
            <person name="dos Santos R.A.C."/>
            <person name="Borges T.A."/>
            <person name="Riano-Pachon D.M."/>
            <person name="Goldman G.H."/>
        </authorList>
    </citation>
    <scope>NUCLEOTIDE SEQUENCE [LARGE SCALE GENOMIC DNA]</scope>
    <source>
        <strain evidence="6">GHG001</strain>
    </source>
</reference>
<protein>
    <recommendedName>
        <fullName evidence="4">Methyltransferase type 11 domain-containing protein</fullName>
    </recommendedName>
</protein>
<keyword evidence="2" id="KW-0489">Methyltransferase</keyword>
<dbReference type="InterPro" id="IPR029063">
    <property type="entry name" value="SAM-dependent_MTases_sf"/>
</dbReference>
<evidence type="ECO:0000313" key="6">
    <source>
        <dbReference type="Proteomes" id="UP000019377"/>
    </source>
</evidence>
<evidence type="ECO:0000256" key="3">
    <source>
        <dbReference type="ARBA" id="ARBA00022679"/>
    </source>
</evidence>
<dbReference type="eggNOG" id="KOG2352">
    <property type="taxonomic scope" value="Eukaryota"/>
</dbReference>
<dbReference type="PANTHER" id="PTHR12176:SF80">
    <property type="entry name" value="EEF1A LYSINE METHYLTRANSFERASE 4"/>
    <property type="match status" value="1"/>
</dbReference>
<dbReference type="InterPro" id="IPR051419">
    <property type="entry name" value="Lys/N-term_MeTrsfase_sf"/>
</dbReference>
<dbReference type="GeneID" id="27417109"/>
<dbReference type="CDD" id="cd02440">
    <property type="entry name" value="AdoMet_MTases"/>
    <property type="match status" value="1"/>
</dbReference>
<dbReference type="PANTHER" id="PTHR12176">
    <property type="entry name" value="SAM-DEPENDENT METHYLTRANSFERASE SUPERFAMILY PROTEIN"/>
    <property type="match status" value="1"/>
</dbReference>